<feature type="compositionally biased region" description="Low complexity" evidence="2">
    <location>
        <begin position="272"/>
        <end position="283"/>
    </location>
</feature>
<sequence>MGNEIITVTTSACSLRPLRPGTFCDTCWTRCAGNASLSGETIQTQPSVVPSAISAPIDIESPKRKRHQSEFTGGSPSQASSNFWSAAAKDDLHMWNSEDNVASSHAEGSSTKRPGNELHDDGRILCTCWCQGWAEIHIRRPTGSTSWAMKIQNSAIRSSSLCNDRVLGDIMSHLLPSLRERAIDTDLDSVIQSVEEKDVNVSVGSVKSDLLDADPVNSSRDSVTPKFSAAQNGMSVGSKLKGETPSSRSSLEVDNATALLQGIEEEDRDRSASISNSQDSSAAVENALSKSQTNLVSVSKLLSDGHTGSMPDSLYTACSNKSAEASPVRKSAPGSPEMQHEDSAGLLVPTSSRVLQHRNSLQTTMLGVKPLGIPSSETAFRERSRTVSHAGQVGRPRGSVLLSRTGSTNTLGSGSKDPGERAGINPKFVFLQLFYGGHLRASGDVDKNDESEPLLLPRTREVERSIKNLDRIYPYETHKIGIIYIGRNQLDAGRDSEKEILSNDFGSPRYMEFIQGLGEIISLSDIDTRTTFLGGLDTGGLDGEFAVTWRDELMQVIFHIATLMPKSESDPNCNNKKKHIGNDFVLIVYNESGRPYNTSIVKGQVIYSWIEIQPLPHGCNKILVHARPESDVNVSVGSVKSDLLDADPVNSSRDSVTPKFSAAQNGMSVGSKLKGETPSSRSSLEVDNATALLQGIEEEDRDRSASISNSQDSSAAVENALSKSQTNLVSVSKLLSDGHTGSMPDSLYTACSNKSAEASPVRKSAPGSPEMQHEDSAGLLVPTSSRVLQHRNSLQTTMLGVKPLGIPSSETAFRERSRTVSHAGQVGRPRGSVLLSRTGSTNTLGSGSKDPGERAGINPKFVFLQLFYGGHLRASGDVDKNDESEPLLLPRTR</sequence>
<dbReference type="GO" id="GO:0032007">
    <property type="term" value="P:negative regulation of TOR signaling"/>
    <property type="evidence" value="ECO:0007669"/>
    <property type="project" value="TreeGrafter"/>
</dbReference>
<dbReference type="OrthoDB" id="5797019at2759"/>
<feature type="region of interest" description="Disordered" evidence="2">
    <location>
        <begin position="818"/>
        <end position="855"/>
    </location>
</feature>
<gene>
    <name evidence="4" type="ORF">NMOB1V02_LOCUS12435</name>
</gene>
<evidence type="ECO:0000256" key="1">
    <source>
        <dbReference type="ARBA" id="ARBA00022468"/>
    </source>
</evidence>
<name>A0A7R9C289_9CRUS</name>
<feature type="region of interest" description="Disordered" evidence="2">
    <location>
        <begin position="210"/>
        <end position="286"/>
    </location>
</feature>
<dbReference type="InterPro" id="IPR000331">
    <property type="entry name" value="Rap/Ran_GAP_dom"/>
</dbReference>
<feature type="compositionally biased region" description="Polar residues" evidence="2">
    <location>
        <begin position="835"/>
        <end position="846"/>
    </location>
</feature>
<evidence type="ECO:0000259" key="3">
    <source>
        <dbReference type="PROSITE" id="PS50085"/>
    </source>
</evidence>
<dbReference type="GO" id="GO:0051898">
    <property type="term" value="P:negative regulation of phosphatidylinositol 3-kinase/protein kinase B signal transduction"/>
    <property type="evidence" value="ECO:0007669"/>
    <property type="project" value="TreeGrafter"/>
</dbReference>
<proteinExistence type="predicted"/>
<dbReference type="GO" id="GO:0005096">
    <property type="term" value="F:GTPase activator activity"/>
    <property type="evidence" value="ECO:0007669"/>
    <property type="project" value="UniProtKB-KW"/>
</dbReference>
<accession>A0A7R9C289</accession>
<evidence type="ECO:0000313" key="4">
    <source>
        <dbReference type="EMBL" id="CAD7284831.1"/>
    </source>
</evidence>
<feature type="region of interest" description="Disordered" evidence="2">
    <location>
        <begin position="57"/>
        <end position="81"/>
    </location>
</feature>
<keyword evidence="1" id="KW-0343">GTPase activation</keyword>
<feature type="region of interest" description="Disordered" evidence="2">
    <location>
        <begin position="313"/>
        <end position="343"/>
    </location>
</feature>
<dbReference type="InterPro" id="IPR035974">
    <property type="entry name" value="Rap/Ran-GAP_sf"/>
</dbReference>
<dbReference type="EMBL" id="OA892072">
    <property type="protein sequence ID" value="CAD7284831.1"/>
    <property type="molecule type" value="Genomic_DNA"/>
</dbReference>
<dbReference type="PANTHER" id="PTHR10063:SF0">
    <property type="entry name" value="TUBERIN"/>
    <property type="match status" value="1"/>
</dbReference>
<protein>
    <recommendedName>
        <fullName evidence="3">Rap-GAP domain-containing protein</fullName>
    </recommendedName>
</protein>
<dbReference type="GO" id="GO:0046627">
    <property type="term" value="P:negative regulation of insulin receptor signaling pathway"/>
    <property type="evidence" value="ECO:0007669"/>
    <property type="project" value="TreeGrafter"/>
</dbReference>
<feature type="region of interest" description="Disordered" evidence="2">
    <location>
        <begin position="381"/>
        <end position="420"/>
    </location>
</feature>
<dbReference type="EMBL" id="CAJPEX010010035">
    <property type="protein sequence ID" value="CAG0924983.1"/>
    <property type="molecule type" value="Genomic_DNA"/>
</dbReference>
<evidence type="ECO:0000256" key="2">
    <source>
        <dbReference type="SAM" id="MobiDB-lite"/>
    </source>
</evidence>
<dbReference type="FunFam" id="3.40.50.11210:FF:000001">
    <property type="entry name" value="Ral GTPase-activating protein subunit alpha-1 isoform 1"/>
    <property type="match status" value="1"/>
</dbReference>
<dbReference type="Gene3D" id="3.40.50.11210">
    <property type="entry name" value="Rap/Ran-GAP"/>
    <property type="match status" value="1"/>
</dbReference>
<reference evidence="4" key="1">
    <citation type="submission" date="2020-11" db="EMBL/GenBank/DDBJ databases">
        <authorList>
            <person name="Tran Van P."/>
        </authorList>
    </citation>
    <scope>NUCLEOTIDE SEQUENCE</scope>
</reference>
<feature type="domain" description="Rap-GAP" evidence="3">
    <location>
        <begin position="466"/>
        <end position="696"/>
    </location>
</feature>
<dbReference type="AlphaFoldDB" id="A0A7R9C289"/>
<dbReference type="PROSITE" id="PS50085">
    <property type="entry name" value="RAPGAP"/>
    <property type="match status" value="1"/>
</dbReference>
<keyword evidence="5" id="KW-1185">Reference proteome</keyword>
<feature type="non-terminal residue" evidence="4">
    <location>
        <position position="893"/>
    </location>
</feature>
<dbReference type="GO" id="GO:0051056">
    <property type="term" value="P:regulation of small GTPase mediated signal transduction"/>
    <property type="evidence" value="ECO:0007669"/>
    <property type="project" value="InterPro"/>
</dbReference>
<dbReference type="GO" id="GO:0051726">
    <property type="term" value="P:regulation of cell cycle"/>
    <property type="evidence" value="ECO:0007669"/>
    <property type="project" value="TreeGrafter"/>
</dbReference>
<dbReference type="GO" id="GO:0030178">
    <property type="term" value="P:negative regulation of Wnt signaling pathway"/>
    <property type="evidence" value="ECO:0007669"/>
    <property type="project" value="TreeGrafter"/>
</dbReference>
<dbReference type="InterPro" id="IPR027107">
    <property type="entry name" value="Tuberin/Ral-act_asu"/>
</dbReference>
<feature type="region of interest" description="Disordered" evidence="2">
    <location>
        <begin position="746"/>
        <end position="776"/>
    </location>
</feature>
<feature type="compositionally biased region" description="Polar residues" evidence="2">
    <location>
        <begin position="70"/>
        <end position="81"/>
    </location>
</feature>
<dbReference type="SUPFAM" id="SSF111347">
    <property type="entry name" value="Rap/Ran-GAP"/>
    <property type="match status" value="1"/>
</dbReference>
<dbReference type="GO" id="GO:0033596">
    <property type="term" value="C:TSC1-TSC2 complex"/>
    <property type="evidence" value="ECO:0007669"/>
    <property type="project" value="TreeGrafter"/>
</dbReference>
<evidence type="ECO:0000313" key="5">
    <source>
        <dbReference type="Proteomes" id="UP000678499"/>
    </source>
</evidence>
<dbReference type="Pfam" id="PF02145">
    <property type="entry name" value="Rap_GAP"/>
    <property type="match status" value="1"/>
</dbReference>
<feature type="region of interest" description="Disordered" evidence="2">
    <location>
        <begin position="697"/>
        <end position="719"/>
    </location>
</feature>
<dbReference type="GO" id="GO:0005634">
    <property type="term" value="C:nucleus"/>
    <property type="evidence" value="ECO:0007669"/>
    <property type="project" value="InterPro"/>
</dbReference>
<dbReference type="PANTHER" id="PTHR10063">
    <property type="entry name" value="TUBERIN"/>
    <property type="match status" value="1"/>
</dbReference>
<organism evidence="4">
    <name type="scientific">Notodromas monacha</name>
    <dbReference type="NCBI Taxonomy" id="399045"/>
    <lineage>
        <taxon>Eukaryota</taxon>
        <taxon>Metazoa</taxon>
        <taxon>Ecdysozoa</taxon>
        <taxon>Arthropoda</taxon>
        <taxon>Crustacea</taxon>
        <taxon>Oligostraca</taxon>
        <taxon>Ostracoda</taxon>
        <taxon>Podocopa</taxon>
        <taxon>Podocopida</taxon>
        <taxon>Cypridocopina</taxon>
        <taxon>Cypridoidea</taxon>
        <taxon>Cyprididae</taxon>
        <taxon>Notodromas</taxon>
    </lineage>
</organism>
<dbReference type="Proteomes" id="UP000678499">
    <property type="component" value="Unassembled WGS sequence"/>
</dbReference>
<feature type="compositionally biased region" description="Low complexity" evidence="2">
    <location>
        <begin position="705"/>
        <end position="716"/>
    </location>
</feature>
<feature type="compositionally biased region" description="Polar residues" evidence="2">
    <location>
        <begin position="402"/>
        <end position="413"/>
    </location>
</feature>